<comment type="similarity">
    <text evidence="15">Belongs to the ribF family.</text>
</comment>
<comment type="pathway">
    <text evidence="2 15">Cofactor biosynthesis; FAD biosynthesis; FAD from FMN: step 1/1.</text>
</comment>
<dbReference type="InterPro" id="IPR002606">
    <property type="entry name" value="Riboflavin_kinase_bac"/>
</dbReference>
<evidence type="ECO:0000256" key="2">
    <source>
        <dbReference type="ARBA" id="ARBA00004726"/>
    </source>
</evidence>
<dbReference type="FunFam" id="2.40.30.30:FF:000003">
    <property type="entry name" value="Riboflavin biosynthesis protein"/>
    <property type="match status" value="1"/>
</dbReference>
<dbReference type="NCBIfam" id="NF004160">
    <property type="entry name" value="PRK05627.1-3"/>
    <property type="match status" value="1"/>
</dbReference>
<keyword evidence="18" id="KW-1185">Reference proteome</keyword>
<gene>
    <name evidence="17" type="ORF">SAMN05421753_11550</name>
</gene>
<evidence type="ECO:0000256" key="1">
    <source>
        <dbReference type="ARBA" id="ARBA00002121"/>
    </source>
</evidence>
<dbReference type="PANTHER" id="PTHR22749">
    <property type="entry name" value="RIBOFLAVIN KINASE/FMN ADENYLYLTRANSFERASE"/>
    <property type="match status" value="1"/>
</dbReference>
<dbReference type="AlphaFoldDB" id="A0A1I3NAZ4"/>
<dbReference type="GO" id="GO:0009231">
    <property type="term" value="P:riboflavin biosynthetic process"/>
    <property type="evidence" value="ECO:0007669"/>
    <property type="project" value="InterPro"/>
</dbReference>
<dbReference type="NCBIfam" id="NF004162">
    <property type="entry name" value="PRK05627.1-5"/>
    <property type="match status" value="1"/>
</dbReference>
<dbReference type="Pfam" id="PF01687">
    <property type="entry name" value="Flavokinase"/>
    <property type="match status" value="1"/>
</dbReference>
<comment type="function">
    <text evidence="1">Catalyzes the phosphorylation of riboflavin to FMN followed by the adenylation of FMN to FAD.</text>
</comment>
<comment type="pathway">
    <text evidence="3 15">Cofactor biosynthesis; FMN biosynthesis; FMN from riboflavin (ATP route): step 1/1.</text>
</comment>
<evidence type="ECO:0000256" key="6">
    <source>
        <dbReference type="ARBA" id="ARBA00022679"/>
    </source>
</evidence>
<dbReference type="GO" id="GO:0003919">
    <property type="term" value="F:FMN adenylyltransferase activity"/>
    <property type="evidence" value="ECO:0007669"/>
    <property type="project" value="UniProtKB-UniRule"/>
</dbReference>
<dbReference type="GO" id="GO:0006747">
    <property type="term" value="P:FAD biosynthetic process"/>
    <property type="evidence" value="ECO:0007669"/>
    <property type="project" value="UniProtKB-UniRule"/>
</dbReference>
<dbReference type="Gene3D" id="2.40.30.30">
    <property type="entry name" value="Riboflavin kinase-like"/>
    <property type="match status" value="1"/>
</dbReference>
<dbReference type="SUPFAM" id="SSF52374">
    <property type="entry name" value="Nucleotidylyl transferase"/>
    <property type="match status" value="1"/>
</dbReference>
<keyword evidence="5 15" id="KW-0288">FMN</keyword>
<keyword evidence="12" id="KW-0511">Multifunctional enzyme</keyword>
<evidence type="ECO:0000256" key="5">
    <source>
        <dbReference type="ARBA" id="ARBA00022643"/>
    </source>
</evidence>
<evidence type="ECO:0000256" key="4">
    <source>
        <dbReference type="ARBA" id="ARBA00022630"/>
    </source>
</evidence>
<dbReference type="STRING" id="1576369.SAMN05421753_11550"/>
<reference evidence="18" key="1">
    <citation type="submission" date="2016-10" db="EMBL/GenBank/DDBJ databases">
        <authorList>
            <person name="Varghese N."/>
            <person name="Submissions S."/>
        </authorList>
    </citation>
    <scope>NUCLEOTIDE SEQUENCE [LARGE SCALE GENOMIC DNA]</scope>
    <source>
        <strain evidence="18">DSM 26348</strain>
    </source>
</reference>
<evidence type="ECO:0000259" key="16">
    <source>
        <dbReference type="SMART" id="SM00904"/>
    </source>
</evidence>
<dbReference type="InterPro" id="IPR023468">
    <property type="entry name" value="Riboflavin_kinase"/>
</dbReference>
<dbReference type="SUPFAM" id="SSF82114">
    <property type="entry name" value="Riboflavin kinase-like"/>
    <property type="match status" value="1"/>
</dbReference>
<keyword evidence="11 15" id="KW-0067">ATP-binding</keyword>
<evidence type="ECO:0000256" key="11">
    <source>
        <dbReference type="ARBA" id="ARBA00022840"/>
    </source>
</evidence>
<dbReference type="PANTHER" id="PTHR22749:SF6">
    <property type="entry name" value="RIBOFLAVIN KINASE"/>
    <property type="match status" value="1"/>
</dbReference>
<evidence type="ECO:0000256" key="9">
    <source>
        <dbReference type="ARBA" id="ARBA00022777"/>
    </source>
</evidence>
<dbReference type="InterPro" id="IPR023465">
    <property type="entry name" value="Riboflavin_kinase_dom_sf"/>
</dbReference>
<keyword evidence="4 15" id="KW-0285">Flavoprotein</keyword>
<name>A0A1I3NAZ4_9PLAN</name>
<comment type="catalytic activity">
    <reaction evidence="13 15">
        <text>riboflavin + ATP = FMN + ADP + H(+)</text>
        <dbReference type="Rhea" id="RHEA:14357"/>
        <dbReference type="ChEBI" id="CHEBI:15378"/>
        <dbReference type="ChEBI" id="CHEBI:30616"/>
        <dbReference type="ChEBI" id="CHEBI:57986"/>
        <dbReference type="ChEBI" id="CHEBI:58210"/>
        <dbReference type="ChEBI" id="CHEBI:456216"/>
        <dbReference type="EC" id="2.7.1.26"/>
    </reaction>
</comment>
<comment type="catalytic activity">
    <reaction evidence="14 15">
        <text>FMN + ATP + H(+) = FAD + diphosphate</text>
        <dbReference type="Rhea" id="RHEA:17237"/>
        <dbReference type="ChEBI" id="CHEBI:15378"/>
        <dbReference type="ChEBI" id="CHEBI:30616"/>
        <dbReference type="ChEBI" id="CHEBI:33019"/>
        <dbReference type="ChEBI" id="CHEBI:57692"/>
        <dbReference type="ChEBI" id="CHEBI:58210"/>
        <dbReference type="EC" id="2.7.7.2"/>
    </reaction>
</comment>
<sequence length="309" mass="34022">MQRLRGFSDNSPSQPGWLSIGNFDGVHRGHQAIIQTLIAQARRQKVAAVVLTFEPHPAALLHPERLPPRLTTPDQKADLLAELGVDVLIEYPTDWDLLRLTPRQFFDQIVVDRIQATGLVEGPNFYFGQARAGNVTVLDEFCRSTGRSLIVVPPTLLNDEIVSSSLVRQALTKGNIPFANELLNRRYAISGVVSEGAQRGRTLGFPTANLEQIPTLLPAEGVYATWCRLPQGSFPAAVNIGPNPTFAEMRSKVEAHLIGYSGDLYGQKILLEFVARLRDLRPFASVAELQEQITKDVATTKHVCNQAPA</sequence>
<dbReference type="EC" id="2.7.1.26" evidence="15"/>
<dbReference type="Proteomes" id="UP000199518">
    <property type="component" value="Unassembled WGS sequence"/>
</dbReference>
<feature type="domain" description="Riboflavin kinase" evidence="16">
    <location>
        <begin position="182"/>
        <end position="305"/>
    </location>
</feature>
<dbReference type="GO" id="GO:0005524">
    <property type="term" value="F:ATP binding"/>
    <property type="evidence" value="ECO:0007669"/>
    <property type="project" value="UniProtKB-UniRule"/>
</dbReference>
<dbReference type="PIRSF" id="PIRSF004491">
    <property type="entry name" value="FAD_Synth"/>
    <property type="match status" value="1"/>
</dbReference>
<evidence type="ECO:0000256" key="13">
    <source>
        <dbReference type="ARBA" id="ARBA00047880"/>
    </source>
</evidence>
<dbReference type="UniPathway" id="UPA00277">
    <property type="reaction ID" value="UER00407"/>
</dbReference>
<proteinExistence type="inferred from homology"/>
<keyword evidence="6 15" id="KW-0808">Transferase</keyword>
<organism evidence="17 18">
    <name type="scientific">Planctomicrobium piriforme</name>
    <dbReference type="NCBI Taxonomy" id="1576369"/>
    <lineage>
        <taxon>Bacteria</taxon>
        <taxon>Pseudomonadati</taxon>
        <taxon>Planctomycetota</taxon>
        <taxon>Planctomycetia</taxon>
        <taxon>Planctomycetales</taxon>
        <taxon>Planctomycetaceae</taxon>
        <taxon>Planctomicrobium</taxon>
    </lineage>
</organism>
<dbReference type="Pfam" id="PF06574">
    <property type="entry name" value="FAD_syn"/>
    <property type="match status" value="1"/>
</dbReference>
<keyword evidence="10 15" id="KW-0274">FAD</keyword>
<evidence type="ECO:0000256" key="14">
    <source>
        <dbReference type="ARBA" id="ARBA00049494"/>
    </source>
</evidence>
<dbReference type="RefSeq" id="WP_092053319.1">
    <property type="nucleotide sequence ID" value="NZ_FOQD01000015.1"/>
</dbReference>
<evidence type="ECO:0000256" key="7">
    <source>
        <dbReference type="ARBA" id="ARBA00022695"/>
    </source>
</evidence>
<dbReference type="InterPro" id="IPR014729">
    <property type="entry name" value="Rossmann-like_a/b/a_fold"/>
</dbReference>
<dbReference type="SMART" id="SM00904">
    <property type="entry name" value="Flavokinase"/>
    <property type="match status" value="1"/>
</dbReference>
<evidence type="ECO:0000256" key="3">
    <source>
        <dbReference type="ARBA" id="ARBA00005201"/>
    </source>
</evidence>
<dbReference type="InterPro" id="IPR015864">
    <property type="entry name" value="FAD_synthase"/>
</dbReference>
<dbReference type="Gene3D" id="3.40.50.620">
    <property type="entry name" value="HUPs"/>
    <property type="match status" value="1"/>
</dbReference>
<evidence type="ECO:0000313" key="18">
    <source>
        <dbReference type="Proteomes" id="UP000199518"/>
    </source>
</evidence>
<accession>A0A1I3NAZ4</accession>
<dbReference type="EC" id="2.7.7.2" evidence="15"/>
<keyword evidence="9 15" id="KW-0418">Kinase</keyword>
<protein>
    <recommendedName>
        <fullName evidence="15">Riboflavin biosynthesis protein</fullName>
    </recommendedName>
    <domain>
        <recommendedName>
            <fullName evidence="15">Riboflavin kinase</fullName>
            <ecNumber evidence="15">2.7.1.26</ecNumber>
        </recommendedName>
        <alternativeName>
            <fullName evidence="15">Flavokinase</fullName>
        </alternativeName>
    </domain>
    <domain>
        <recommendedName>
            <fullName evidence="15">FMN adenylyltransferase</fullName>
            <ecNumber evidence="15">2.7.7.2</ecNumber>
        </recommendedName>
        <alternativeName>
            <fullName evidence="15">FAD pyrophosphorylase</fullName>
        </alternativeName>
        <alternativeName>
            <fullName evidence="15">FAD synthase</fullName>
        </alternativeName>
    </domain>
</protein>
<dbReference type="GO" id="GO:0009398">
    <property type="term" value="P:FMN biosynthetic process"/>
    <property type="evidence" value="ECO:0007669"/>
    <property type="project" value="UniProtKB-UniRule"/>
</dbReference>
<dbReference type="NCBIfam" id="TIGR00083">
    <property type="entry name" value="ribF"/>
    <property type="match status" value="1"/>
</dbReference>
<evidence type="ECO:0000256" key="12">
    <source>
        <dbReference type="ARBA" id="ARBA00023268"/>
    </source>
</evidence>
<evidence type="ECO:0000256" key="8">
    <source>
        <dbReference type="ARBA" id="ARBA00022741"/>
    </source>
</evidence>
<evidence type="ECO:0000256" key="15">
    <source>
        <dbReference type="PIRNR" id="PIRNR004491"/>
    </source>
</evidence>
<dbReference type="OrthoDB" id="9803667at2"/>
<dbReference type="FunFam" id="3.40.50.620:FF:000021">
    <property type="entry name" value="Riboflavin biosynthesis protein"/>
    <property type="match status" value="1"/>
</dbReference>
<dbReference type="EMBL" id="FOQD01000015">
    <property type="protein sequence ID" value="SFJ06513.1"/>
    <property type="molecule type" value="Genomic_DNA"/>
</dbReference>
<keyword evidence="8 15" id="KW-0547">Nucleotide-binding</keyword>
<evidence type="ECO:0000313" key="17">
    <source>
        <dbReference type="EMBL" id="SFJ06513.1"/>
    </source>
</evidence>
<dbReference type="GO" id="GO:0008531">
    <property type="term" value="F:riboflavin kinase activity"/>
    <property type="evidence" value="ECO:0007669"/>
    <property type="project" value="UniProtKB-UniRule"/>
</dbReference>
<keyword evidence="7 15" id="KW-0548">Nucleotidyltransferase</keyword>
<evidence type="ECO:0000256" key="10">
    <source>
        <dbReference type="ARBA" id="ARBA00022827"/>
    </source>
</evidence>
<dbReference type="CDD" id="cd02064">
    <property type="entry name" value="FAD_synthetase_N"/>
    <property type="match status" value="1"/>
</dbReference>
<dbReference type="InterPro" id="IPR015865">
    <property type="entry name" value="Riboflavin_kinase_bac/euk"/>
</dbReference>
<dbReference type="UniPathway" id="UPA00276">
    <property type="reaction ID" value="UER00406"/>
</dbReference>